<evidence type="ECO:0000313" key="3">
    <source>
        <dbReference type="Proteomes" id="UP000015688"/>
    </source>
</evidence>
<organism evidence="2 3">
    <name type="scientific">Paraclostridium bifermentans ATCC 638 = DSM 14991</name>
    <dbReference type="NCBI Taxonomy" id="1233171"/>
    <lineage>
        <taxon>Bacteria</taxon>
        <taxon>Bacillati</taxon>
        <taxon>Bacillota</taxon>
        <taxon>Clostridia</taxon>
        <taxon>Peptostreptococcales</taxon>
        <taxon>Peptostreptococcaceae</taxon>
        <taxon>Paraclostridium</taxon>
    </lineage>
</organism>
<reference evidence="2 3" key="1">
    <citation type="submission" date="2013-06" db="EMBL/GenBank/DDBJ databases">
        <authorList>
            <person name="Walk S."/>
            <person name="Aronoff D."/>
            <person name="Young V.Y."/>
            <person name="Marsh J."/>
            <person name="Harrison L."/>
            <person name="Daugherty S.C."/>
            <person name="Shefchek K.A."/>
            <person name="Hine E.E."/>
            <person name="Tallon L.J."/>
            <person name="Sadzewicz L.K."/>
            <person name="Rasko D.A."/>
        </authorList>
    </citation>
    <scope>NUCLEOTIDE SEQUENCE [LARGE SCALE GENOMIC DNA]</scope>
    <source>
        <strain evidence="2 3">ATCC 638</strain>
    </source>
</reference>
<dbReference type="EMBL" id="AVNC01000023">
    <property type="protein sequence ID" value="EQK39777.1"/>
    <property type="molecule type" value="Genomic_DNA"/>
</dbReference>
<comment type="caution">
    <text evidence="2">The sequence shown here is derived from an EMBL/GenBank/DDBJ whole genome shotgun (WGS) entry which is preliminary data.</text>
</comment>
<evidence type="ECO:0000256" key="1">
    <source>
        <dbReference type="SAM" id="Phobius"/>
    </source>
</evidence>
<protein>
    <submittedName>
        <fullName evidence="2">Putative membrane protein</fullName>
    </submittedName>
</protein>
<keyword evidence="1" id="KW-0472">Membrane</keyword>
<keyword evidence="1" id="KW-0812">Transmembrane</keyword>
<keyword evidence="1" id="KW-1133">Transmembrane helix</keyword>
<name>T4VGH5_PARBF</name>
<proteinExistence type="predicted"/>
<accession>T4VGH5</accession>
<dbReference type="Proteomes" id="UP000015688">
    <property type="component" value="Unassembled WGS sequence"/>
</dbReference>
<dbReference type="PATRIC" id="fig|1233171.3.peg.3453"/>
<evidence type="ECO:0000313" key="2">
    <source>
        <dbReference type="EMBL" id="EQK39777.1"/>
    </source>
</evidence>
<dbReference type="AlphaFoldDB" id="T4VGH5"/>
<gene>
    <name evidence="2" type="ORF">C672_3586</name>
</gene>
<feature type="transmembrane region" description="Helical" evidence="1">
    <location>
        <begin position="29"/>
        <end position="48"/>
    </location>
</feature>
<sequence>MINKFKVVLGVLLTLGMVFKPIQVTPTVSITLVILGIVGALMVLDGLMKIEI</sequence>
<dbReference type="RefSeq" id="WP_021434533.1">
    <property type="nucleotide sequence ID" value="NZ_AVNC01000023.1"/>
</dbReference>